<gene>
    <name evidence="2" type="ORF">K3152_02380</name>
</gene>
<dbReference type="RefSeq" id="WP_221572431.1">
    <property type="nucleotide sequence ID" value="NZ_JAIGNK010000001.1"/>
</dbReference>
<name>A0ABS7IUK7_9SPHN</name>
<organism evidence="2 3">
    <name type="scientific">Qipengyuania polymorpha</name>
    <dbReference type="NCBI Taxonomy" id="2867234"/>
    <lineage>
        <taxon>Bacteria</taxon>
        <taxon>Pseudomonadati</taxon>
        <taxon>Pseudomonadota</taxon>
        <taxon>Alphaproteobacteria</taxon>
        <taxon>Sphingomonadales</taxon>
        <taxon>Erythrobacteraceae</taxon>
        <taxon>Qipengyuania</taxon>
    </lineage>
</organism>
<dbReference type="EMBL" id="JAIGNK010000001">
    <property type="protein sequence ID" value="MBX7457082.1"/>
    <property type="molecule type" value="Genomic_DNA"/>
</dbReference>
<proteinExistence type="predicted"/>
<keyword evidence="1" id="KW-1133">Transmembrane helix</keyword>
<evidence type="ECO:0000256" key="1">
    <source>
        <dbReference type="SAM" id="Phobius"/>
    </source>
</evidence>
<accession>A0ABS7IUK7</accession>
<keyword evidence="3" id="KW-1185">Reference proteome</keyword>
<keyword evidence="1" id="KW-0472">Membrane</keyword>
<comment type="caution">
    <text evidence="2">The sequence shown here is derived from an EMBL/GenBank/DDBJ whole genome shotgun (WGS) entry which is preliminary data.</text>
</comment>
<feature type="transmembrane region" description="Helical" evidence="1">
    <location>
        <begin position="7"/>
        <end position="25"/>
    </location>
</feature>
<keyword evidence="1" id="KW-0812">Transmembrane</keyword>
<evidence type="ECO:0000313" key="3">
    <source>
        <dbReference type="Proteomes" id="UP000783253"/>
    </source>
</evidence>
<sequence>MAVKRSAILWVVLLGIIGVLVAAWVDGGEEPLRPISQPVELPEGTL</sequence>
<evidence type="ECO:0000313" key="2">
    <source>
        <dbReference type="EMBL" id="MBX7457082.1"/>
    </source>
</evidence>
<reference evidence="2 3" key="1">
    <citation type="submission" date="2021-08" db="EMBL/GenBank/DDBJ databases">
        <title>Comparative Genomics Analysis of the Genus Qipengyuania Reveals Extensive Genetic Diversity and Metabolic Versatility, Including the Description of Fifteen Novel Species.</title>
        <authorList>
            <person name="Liu Y."/>
        </authorList>
    </citation>
    <scope>NUCLEOTIDE SEQUENCE [LARGE SCALE GENOMIC DNA]</scope>
    <source>
        <strain evidence="2 3">1NDH17</strain>
    </source>
</reference>
<protein>
    <submittedName>
        <fullName evidence="2">Uncharacterized protein</fullName>
    </submittedName>
</protein>
<dbReference type="Proteomes" id="UP000783253">
    <property type="component" value="Unassembled WGS sequence"/>
</dbReference>